<dbReference type="Pfam" id="PF09688">
    <property type="entry name" value="Wx5_PLAF3D7"/>
    <property type="match status" value="1"/>
</dbReference>
<protein>
    <submittedName>
        <fullName evidence="2">Uncharacterized protein</fullName>
    </submittedName>
</protein>
<reference evidence="2 3" key="1">
    <citation type="submission" date="2013-02" db="EMBL/GenBank/DDBJ databases">
        <title>The Genome Annotation of Plasmodium falciparum Vietnam Oak-Knoll (FVO).</title>
        <authorList>
            <consortium name="The Broad Institute Genome Sequencing Platform"/>
            <consortium name="The Broad Institute Genome Sequencing Center for Infectious Disease"/>
            <person name="Neafsey D."/>
            <person name="Hoffman S."/>
            <person name="Volkman S."/>
            <person name="Rosenthal P."/>
            <person name="Walker B."/>
            <person name="Young S.K."/>
            <person name="Zeng Q."/>
            <person name="Gargeya S."/>
            <person name="Fitzgerald M."/>
            <person name="Haas B."/>
            <person name="Abouelleil A."/>
            <person name="Allen A.W."/>
            <person name="Alvarado L."/>
            <person name="Arachchi H.M."/>
            <person name="Berlin A.M."/>
            <person name="Chapman S.B."/>
            <person name="Gainer-Dewar J."/>
            <person name="Goldberg J."/>
            <person name="Griggs A."/>
            <person name="Gujja S."/>
            <person name="Hansen M."/>
            <person name="Howarth C."/>
            <person name="Imamovic A."/>
            <person name="Ireland A."/>
            <person name="Larimer J."/>
            <person name="McCowan C."/>
            <person name="Murphy C."/>
            <person name="Pearson M."/>
            <person name="Poon T.W."/>
            <person name="Priest M."/>
            <person name="Roberts A."/>
            <person name="Saif S."/>
            <person name="Shea T."/>
            <person name="Sisk P."/>
            <person name="Sykes S."/>
            <person name="Wortman J."/>
            <person name="Nusbaum C."/>
            <person name="Birren B."/>
        </authorList>
    </citation>
    <scope>NUCLEOTIDE SEQUENCE [LARGE SCALE GENOMIC DNA]</scope>
    <source>
        <strain evidence="3">Vietnam Oak-Knoll (FVO)</strain>
    </source>
</reference>
<proteinExistence type="predicted"/>
<organism evidence="2 3">
    <name type="scientific">Plasmodium falciparum Vietnam Oak-Knoll</name>
    <name type="common">FVO</name>
    <dbReference type="NCBI Taxonomy" id="1036723"/>
    <lineage>
        <taxon>Eukaryota</taxon>
        <taxon>Sar</taxon>
        <taxon>Alveolata</taxon>
        <taxon>Apicomplexa</taxon>
        <taxon>Aconoidasida</taxon>
        <taxon>Haemosporida</taxon>
        <taxon>Plasmodiidae</taxon>
        <taxon>Plasmodium</taxon>
        <taxon>Plasmodium (Laverania)</taxon>
    </lineage>
</organism>
<dbReference type="AlphaFoldDB" id="A0A024V4D0"/>
<evidence type="ECO:0000313" key="3">
    <source>
        <dbReference type="Proteomes" id="UP000030690"/>
    </source>
</evidence>
<evidence type="ECO:0000313" key="2">
    <source>
        <dbReference type="EMBL" id="ETW17868.1"/>
    </source>
</evidence>
<reference evidence="2 3" key="2">
    <citation type="submission" date="2013-02" db="EMBL/GenBank/DDBJ databases">
        <title>The Genome Sequence of Plasmodium falciparum Vietnam Oak-Knoll (FVO).</title>
        <authorList>
            <consortium name="The Broad Institute Genome Sequencing Platform"/>
            <consortium name="The Broad Institute Genome Sequencing Center for Infectious Disease"/>
            <person name="Neafsey D."/>
            <person name="Cheeseman I."/>
            <person name="Volkman S."/>
            <person name="Adams J."/>
            <person name="Walker B."/>
            <person name="Young S.K."/>
            <person name="Zeng Q."/>
            <person name="Gargeya S."/>
            <person name="Fitzgerald M."/>
            <person name="Haas B."/>
            <person name="Abouelleil A."/>
            <person name="Alvarado L."/>
            <person name="Arachchi H.M."/>
            <person name="Berlin A.M."/>
            <person name="Chapman S.B."/>
            <person name="Dewar J."/>
            <person name="Goldberg J."/>
            <person name="Griggs A."/>
            <person name="Gujja S."/>
            <person name="Hansen M."/>
            <person name="Howarth C."/>
            <person name="Imamovic A."/>
            <person name="Larimer J."/>
            <person name="McCowan C."/>
            <person name="Murphy C."/>
            <person name="Neiman D."/>
            <person name="Pearson M."/>
            <person name="Priest M."/>
            <person name="Roberts A."/>
            <person name="Saif S."/>
            <person name="Shea T."/>
            <person name="Sisk P."/>
            <person name="Sykes S."/>
            <person name="Wortman J."/>
            <person name="Nusbaum C."/>
            <person name="Birren B."/>
        </authorList>
    </citation>
    <scope>NUCLEOTIDE SEQUENCE [LARGE SCALE GENOMIC DNA]</scope>
    <source>
        <strain evidence="3">Vietnam Oak-Knoll (FVO)</strain>
    </source>
</reference>
<evidence type="ECO:0000256" key="1">
    <source>
        <dbReference type="SAM" id="Phobius"/>
    </source>
</evidence>
<sequence length="372" mass="45106">MKVLNISFLNEKFRSINNILKNNCFFKEQYVYIKLYINKKTFNLSLLLRIILLIIMILKFSLLYNKKNVVMYFIEEKQLYYPFNEICSRYRRIVAEEQHEIELDEESIIVLDDDINIIQEEYENMNSYDYLNLQLYNDTTMMHSHEVNMQQDGDINIQQDGDINMQQDGDINIQDDDINIQQDGDINIQQDGDINIQYDDINIQQDGDINTEQDDDIILLQEDDIDLLTDEDINFLEQQHNDLLNEESANTNVQNNYSFVYDNDYNKLHELAEEYTDTLNDVISRMAYDYNDLTEDMNKEWSFNMWNIRWCKYLENMMEEVNYYLNGNFSIDDKKQYLELLLFWCKRDYKHFIDVVKKEWDKKDEPEHYLER</sequence>
<name>A0A024V4D0_PLAFA</name>
<keyword evidence="1" id="KW-0472">Membrane</keyword>
<dbReference type="OrthoDB" id="374683at2759"/>
<gene>
    <name evidence="2" type="ORF">PFFVO_03228</name>
</gene>
<dbReference type="InterPro" id="IPR006496">
    <property type="entry name" value="CHP01606_Plasmodium_spp"/>
</dbReference>
<feature type="transmembrane region" description="Helical" evidence="1">
    <location>
        <begin position="46"/>
        <end position="64"/>
    </location>
</feature>
<dbReference type="Proteomes" id="UP000030690">
    <property type="component" value="Unassembled WGS sequence"/>
</dbReference>
<dbReference type="EMBL" id="KI925108">
    <property type="protein sequence ID" value="ETW17868.1"/>
    <property type="molecule type" value="Genomic_DNA"/>
</dbReference>
<keyword evidence="1" id="KW-0812">Transmembrane</keyword>
<accession>A0A024V4D0</accession>
<keyword evidence="1" id="KW-1133">Transmembrane helix</keyword>